<feature type="transmembrane region" description="Helical" evidence="1">
    <location>
        <begin position="149"/>
        <end position="169"/>
    </location>
</feature>
<reference evidence="2" key="1">
    <citation type="submission" date="2020-09" db="EMBL/GenBank/DDBJ databases">
        <title>Bosea spartocytisi sp. nov. a root nodule endophyte of Spartocytisus supranubius in the high mountain ecosystem fo the Teide National Park (Canary Islands, Spain).</title>
        <authorList>
            <person name="Pulido-Suarez L."/>
            <person name="Peix A."/>
            <person name="Igual J.M."/>
            <person name="Socas-Perez N."/>
            <person name="Velazquez E."/>
            <person name="Flores-Felix J.D."/>
            <person name="Leon-Barrios M."/>
        </authorList>
    </citation>
    <scope>NUCLEOTIDE SEQUENCE</scope>
    <source>
        <strain evidence="2">SSUT16</strain>
    </source>
</reference>
<protein>
    <submittedName>
        <fullName evidence="2">Uncharacterized protein</fullName>
    </submittedName>
</protein>
<dbReference type="InterPro" id="IPR036388">
    <property type="entry name" value="WH-like_DNA-bd_sf"/>
</dbReference>
<name>A0A927HZ84_9HYPH</name>
<dbReference type="PANTHER" id="PTHR30432">
    <property type="entry name" value="TRANSCRIPTIONAL REGULATOR MODE"/>
    <property type="match status" value="1"/>
</dbReference>
<dbReference type="InterPro" id="IPR036390">
    <property type="entry name" value="WH_DNA-bd_sf"/>
</dbReference>
<keyword evidence="1" id="KW-1133">Transmembrane helix</keyword>
<keyword evidence="1" id="KW-0812">Transmembrane</keyword>
<proteinExistence type="predicted"/>
<organism evidence="2 3">
    <name type="scientific">Bosea spartocytisi</name>
    <dbReference type="NCBI Taxonomy" id="2773451"/>
    <lineage>
        <taxon>Bacteria</taxon>
        <taxon>Pseudomonadati</taxon>
        <taxon>Pseudomonadota</taxon>
        <taxon>Alphaproteobacteria</taxon>
        <taxon>Hyphomicrobiales</taxon>
        <taxon>Boseaceae</taxon>
        <taxon>Bosea</taxon>
    </lineage>
</organism>
<comment type="caution">
    <text evidence="2">The sequence shown here is derived from an EMBL/GenBank/DDBJ whole genome shotgun (WGS) entry which is preliminary data.</text>
</comment>
<gene>
    <name evidence="2" type="ORF">IED13_16535</name>
</gene>
<dbReference type="EMBL" id="JACXWY010000010">
    <property type="protein sequence ID" value="MBD3847315.1"/>
    <property type="molecule type" value="Genomic_DNA"/>
</dbReference>
<evidence type="ECO:0000256" key="1">
    <source>
        <dbReference type="SAM" id="Phobius"/>
    </source>
</evidence>
<sequence>MAKLKTTIVFGSGARIGPGTIALLKGIRDTRSISAAARSRAWITSAWTPLESVNQAFNESVVVASPGGTRGDGAPLPPFGLELLERYRRIEQRATAAAAEDSQGANAHIGQIALDGLLRTIRRDDDVLKSPAFRNRHDCDISDVMKLRLLAHSLVLALFVTATVLAAFVSPAGARHGRMDAAETAMPMDADMSCCPPDQGKKKDCTTSCPALSFCLAKCFASEPTAFVTLVQPVVTVLGLAGDDAAHASRPFEPPARPPRT</sequence>
<keyword evidence="3" id="KW-1185">Reference proteome</keyword>
<evidence type="ECO:0000313" key="2">
    <source>
        <dbReference type="EMBL" id="MBD3847315.1"/>
    </source>
</evidence>
<dbReference type="Gene3D" id="1.10.10.10">
    <property type="entry name" value="Winged helix-like DNA-binding domain superfamily/Winged helix DNA-binding domain"/>
    <property type="match status" value="1"/>
</dbReference>
<dbReference type="AlphaFoldDB" id="A0A927HZ84"/>
<dbReference type="PANTHER" id="PTHR30432:SF1">
    <property type="entry name" value="DNA-BINDING TRANSCRIPTIONAL DUAL REGULATOR MODE"/>
    <property type="match status" value="1"/>
</dbReference>
<dbReference type="RefSeq" id="WP_089172794.1">
    <property type="nucleotide sequence ID" value="NZ_JACXWY010000010.1"/>
</dbReference>
<accession>A0A927HZ84</accession>
<dbReference type="Proteomes" id="UP000619295">
    <property type="component" value="Unassembled WGS sequence"/>
</dbReference>
<dbReference type="SUPFAM" id="SSF46785">
    <property type="entry name" value="Winged helix' DNA-binding domain"/>
    <property type="match status" value="1"/>
</dbReference>
<keyword evidence="1" id="KW-0472">Membrane</keyword>
<evidence type="ECO:0000313" key="3">
    <source>
        <dbReference type="Proteomes" id="UP000619295"/>
    </source>
</evidence>
<dbReference type="InterPro" id="IPR051815">
    <property type="entry name" value="Molybdate_resp_trans_reg"/>
</dbReference>